<reference evidence="3" key="1">
    <citation type="submission" date="2019-12" db="EMBL/GenBank/DDBJ databases">
        <title>Novel species isolated from a subtropical stream in China.</title>
        <authorList>
            <person name="Lu H."/>
        </authorList>
    </citation>
    <scope>NUCLEOTIDE SEQUENCE [LARGE SCALE GENOMIC DNA]</scope>
    <source>
        <strain evidence="3">FT81W</strain>
    </source>
</reference>
<dbReference type="AlphaFoldDB" id="A0A845GS13"/>
<feature type="non-terminal residue" evidence="3">
    <location>
        <position position="72"/>
    </location>
</feature>
<dbReference type="InterPro" id="IPR025966">
    <property type="entry name" value="OppC_N"/>
</dbReference>
<evidence type="ECO:0000313" key="4">
    <source>
        <dbReference type="Proteomes" id="UP000447355"/>
    </source>
</evidence>
<dbReference type="Proteomes" id="UP000447355">
    <property type="component" value="Unassembled WGS sequence"/>
</dbReference>
<keyword evidence="1" id="KW-1133">Transmembrane helix</keyword>
<protein>
    <submittedName>
        <fullName evidence="3">ABC transporter permease</fullName>
    </submittedName>
</protein>
<name>A0A845GS13_9BURK</name>
<feature type="domain" description="Oligopeptide transport permease C-like N-terminal" evidence="2">
    <location>
        <begin position="12"/>
        <end position="42"/>
    </location>
</feature>
<accession>A0A845GS13</accession>
<dbReference type="Pfam" id="PF12911">
    <property type="entry name" value="OppC_N"/>
    <property type="match status" value="1"/>
</dbReference>
<feature type="transmembrane region" description="Helical" evidence="1">
    <location>
        <begin position="25"/>
        <end position="50"/>
    </location>
</feature>
<evidence type="ECO:0000256" key="1">
    <source>
        <dbReference type="SAM" id="Phobius"/>
    </source>
</evidence>
<proteinExistence type="predicted"/>
<keyword evidence="1" id="KW-0812">Transmembrane</keyword>
<sequence>MTAIVHNASPGLWRLAWRRLRADRVAMASLAVVAAFLLMLVLSASGLIVADWEREVGVNYAPPGFAGAAPAM</sequence>
<evidence type="ECO:0000313" key="3">
    <source>
        <dbReference type="EMBL" id="MYM96162.1"/>
    </source>
</evidence>
<gene>
    <name evidence="3" type="ORF">GTP90_20060</name>
</gene>
<keyword evidence="1" id="KW-0472">Membrane</keyword>
<evidence type="ECO:0000259" key="2">
    <source>
        <dbReference type="Pfam" id="PF12911"/>
    </source>
</evidence>
<dbReference type="GO" id="GO:0005886">
    <property type="term" value="C:plasma membrane"/>
    <property type="evidence" value="ECO:0007669"/>
    <property type="project" value="UniProtKB-SubCell"/>
</dbReference>
<dbReference type="EMBL" id="WWCX01000040">
    <property type="protein sequence ID" value="MYM96162.1"/>
    <property type="molecule type" value="Genomic_DNA"/>
</dbReference>
<comment type="caution">
    <text evidence="3">The sequence shown here is derived from an EMBL/GenBank/DDBJ whole genome shotgun (WGS) entry which is preliminary data.</text>
</comment>
<organism evidence="3 4">
    <name type="scientific">Duganella vulcania</name>
    <dbReference type="NCBI Taxonomy" id="2692166"/>
    <lineage>
        <taxon>Bacteria</taxon>
        <taxon>Pseudomonadati</taxon>
        <taxon>Pseudomonadota</taxon>
        <taxon>Betaproteobacteria</taxon>
        <taxon>Burkholderiales</taxon>
        <taxon>Oxalobacteraceae</taxon>
        <taxon>Telluria group</taxon>
        <taxon>Duganella</taxon>
    </lineage>
</organism>